<evidence type="ECO:0000313" key="3">
    <source>
        <dbReference type="EMBL" id="MCL7749485.1"/>
    </source>
</evidence>
<dbReference type="InterPro" id="IPR000835">
    <property type="entry name" value="HTH_MarR-typ"/>
</dbReference>
<dbReference type="Proteomes" id="UP001139150">
    <property type="component" value="Unassembled WGS sequence"/>
</dbReference>
<dbReference type="GO" id="GO:0003677">
    <property type="term" value="F:DNA binding"/>
    <property type="evidence" value="ECO:0007669"/>
    <property type="project" value="UniProtKB-KW"/>
</dbReference>
<dbReference type="GO" id="GO:0006950">
    <property type="term" value="P:response to stress"/>
    <property type="evidence" value="ECO:0007669"/>
    <property type="project" value="TreeGrafter"/>
</dbReference>
<dbReference type="SUPFAM" id="SSF46785">
    <property type="entry name" value="Winged helix' DNA-binding domain"/>
    <property type="match status" value="1"/>
</dbReference>
<name>A0A9X2IAK0_9BACI</name>
<dbReference type="PANTHER" id="PTHR33164:SF94">
    <property type="entry name" value="TRANSCRIPTIONAL REGULATORY PROTEIN-RELATED"/>
    <property type="match status" value="1"/>
</dbReference>
<dbReference type="PROSITE" id="PS50995">
    <property type="entry name" value="HTH_MARR_2"/>
    <property type="match status" value="1"/>
</dbReference>
<keyword evidence="4" id="KW-1185">Reference proteome</keyword>
<gene>
    <name evidence="3" type="ORF">MF646_20410</name>
</gene>
<accession>A0A9X2IAK0</accession>
<dbReference type="InterPro" id="IPR039422">
    <property type="entry name" value="MarR/SlyA-like"/>
</dbReference>
<dbReference type="InterPro" id="IPR036388">
    <property type="entry name" value="WH-like_DNA-bd_sf"/>
</dbReference>
<organism evidence="3 4">
    <name type="scientific">Halalkalibacter alkaliphilus</name>
    <dbReference type="NCBI Taxonomy" id="2917993"/>
    <lineage>
        <taxon>Bacteria</taxon>
        <taxon>Bacillati</taxon>
        <taxon>Bacillota</taxon>
        <taxon>Bacilli</taxon>
        <taxon>Bacillales</taxon>
        <taxon>Bacillaceae</taxon>
        <taxon>Halalkalibacter</taxon>
    </lineage>
</organism>
<evidence type="ECO:0000256" key="1">
    <source>
        <dbReference type="ARBA" id="ARBA00023125"/>
    </source>
</evidence>
<evidence type="ECO:0000313" key="4">
    <source>
        <dbReference type="Proteomes" id="UP001139150"/>
    </source>
</evidence>
<dbReference type="EMBL" id="JAKRYL010000030">
    <property type="protein sequence ID" value="MCL7749485.1"/>
    <property type="molecule type" value="Genomic_DNA"/>
</dbReference>
<dbReference type="GO" id="GO:0003700">
    <property type="term" value="F:DNA-binding transcription factor activity"/>
    <property type="evidence" value="ECO:0007669"/>
    <property type="project" value="InterPro"/>
</dbReference>
<dbReference type="AlphaFoldDB" id="A0A9X2IAK0"/>
<protein>
    <recommendedName>
        <fullName evidence="2">HTH marR-type domain-containing protein</fullName>
    </recommendedName>
</protein>
<keyword evidence="1" id="KW-0238">DNA-binding</keyword>
<comment type="caution">
    <text evidence="3">The sequence shown here is derived from an EMBL/GenBank/DDBJ whole genome shotgun (WGS) entry which is preliminary data.</text>
</comment>
<dbReference type="Gene3D" id="1.10.10.10">
    <property type="entry name" value="Winged helix-like DNA-binding domain superfamily/Winged helix DNA-binding domain"/>
    <property type="match status" value="1"/>
</dbReference>
<dbReference type="SMART" id="SM00347">
    <property type="entry name" value="HTH_MARR"/>
    <property type="match status" value="1"/>
</dbReference>
<feature type="domain" description="HTH marR-type" evidence="2">
    <location>
        <begin position="11"/>
        <end position="146"/>
    </location>
</feature>
<dbReference type="PANTHER" id="PTHR33164">
    <property type="entry name" value="TRANSCRIPTIONAL REGULATOR, MARR FAMILY"/>
    <property type="match status" value="1"/>
</dbReference>
<reference evidence="3" key="1">
    <citation type="submission" date="2022-02" db="EMBL/GenBank/DDBJ databases">
        <title>Halalkalibacter sp. nov. isolated from Lonar Lake, India.</title>
        <authorList>
            <person name="Joshi A."/>
            <person name="Thite S."/>
            <person name="Lodha T."/>
        </authorList>
    </citation>
    <scope>NUCLEOTIDE SEQUENCE</scope>
    <source>
        <strain evidence="3">MEB205</strain>
    </source>
</reference>
<dbReference type="InterPro" id="IPR036390">
    <property type="entry name" value="WH_DNA-bd_sf"/>
</dbReference>
<proteinExistence type="predicted"/>
<evidence type="ECO:0000259" key="2">
    <source>
        <dbReference type="PROSITE" id="PS50995"/>
    </source>
</evidence>
<sequence>MNKWKEQFANSYSLFALIRGLNFEIEKDIRRQVEKRNLTFPGFRILWILYFDSNLRMSDLTYLAQTNISNIFRQLIKLKESGLVVVNSGNDARTKEVTLTEEGRKVVKNFLDDNVANSDLQIVHLIDKISKDDQSKLMEVLTLMSNELVGEQFSEFVVKSSSDIKFN</sequence>
<dbReference type="RefSeq" id="WP_250098345.1">
    <property type="nucleotide sequence ID" value="NZ_JAKRYL010000030.1"/>
</dbReference>